<feature type="region of interest" description="Disordered" evidence="1">
    <location>
        <begin position="68"/>
        <end position="115"/>
    </location>
</feature>
<dbReference type="AlphaFoldDB" id="A0A949NIQ7"/>
<gene>
    <name evidence="2" type="ORF">KTH89_18600</name>
</gene>
<comment type="caution">
    <text evidence="2">The sequence shown here is derived from an EMBL/GenBank/DDBJ whole genome shotgun (WGS) entry which is preliminary data.</text>
</comment>
<sequence length="263" mass="29021">MIQLGNIDSVFLDFNAATSDFNITGKNVFFITDKKLISISLVQSDNSKYNYFEDYDKIIHSIRGSDDELEDSVQDASGQDGSVPDSAEPDDLAQDDSESDDSEQTSDYSSDTSSLSYSDGMYKIGVDMPAGEYVIKTFSHGYFELCSDSTGTVDSIIVNDNFKTNTIITVSDGQYLTINRATAYPSDQVSDLDIYDEGMFRVGIDLPAGEYKIHANKSGYVEVSSDSSHQFRSIVMNDNFEGDKYVTVSDGQYLTLNRAAIVQ</sequence>
<accession>A0A949NIQ7</accession>
<dbReference type="Proteomes" id="UP000712157">
    <property type="component" value="Unassembled WGS sequence"/>
</dbReference>
<reference evidence="2" key="1">
    <citation type="submission" date="2021-06" db="EMBL/GenBank/DDBJ databases">
        <title>Description of novel taxa of the family Lachnospiraceae.</title>
        <authorList>
            <person name="Chaplin A.V."/>
            <person name="Sokolova S.R."/>
            <person name="Pikina A.P."/>
            <person name="Korzhanova M."/>
            <person name="Belova V."/>
            <person name="Korostin D."/>
            <person name="Efimov B.A."/>
        </authorList>
    </citation>
    <scope>NUCLEOTIDE SEQUENCE</scope>
    <source>
        <strain evidence="2">ASD5720</strain>
    </source>
</reference>
<dbReference type="RefSeq" id="WP_238722692.1">
    <property type="nucleotide sequence ID" value="NZ_JAHQCW010000037.1"/>
</dbReference>
<name>A0A949NIQ7_9FIRM</name>
<feature type="compositionally biased region" description="Acidic residues" evidence="1">
    <location>
        <begin position="87"/>
        <end position="104"/>
    </location>
</feature>
<keyword evidence="3" id="KW-1185">Reference proteome</keyword>
<organism evidence="2 3">
    <name type="scientific">Diplocloster agilis</name>
    <dbReference type="NCBI Taxonomy" id="2850323"/>
    <lineage>
        <taxon>Bacteria</taxon>
        <taxon>Bacillati</taxon>
        <taxon>Bacillota</taxon>
        <taxon>Clostridia</taxon>
        <taxon>Lachnospirales</taxon>
        <taxon>Lachnospiraceae</taxon>
        <taxon>Diplocloster</taxon>
    </lineage>
</organism>
<evidence type="ECO:0000313" key="2">
    <source>
        <dbReference type="EMBL" id="MBU9738555.1"/>
    </source>
</evidence>
<evidence type="ECO:0000313" key="3">
    <source>
        <dbReference type="Proteomes" id="UP000712157"/>
    </source>
</evidence>
<dbReference type="EMBL" id="JAHQCW010000037">
    <property type="protein sequence ID" value="MBU9738555.1"/>
    <property type="molecule type" value="Genomic_DNA"/>
</dbReference>
<feature type="compositionally biased region" description="Low complexity" evidence="1">
    <location>
        <begin position="105"/>
        <end position="115"/>
    </location>
</feature>
<proteinExistence type="predicted"/>
<evidence type="ECO:0000256" key="1">
    <source>
        <dbReference type="SAM" id="MobiDB-lite"/>
    </source>
</evidence>
<protein>
    <submittedName>
        <fullName evidence="2">Uncharacterized protein</fullName>
    </submittedName>
</protein>